<reference evidence="1 2" key="1">
    <citation type="submission" date="2019-11" db="EMBL/GenBank/DDBJ databases">
        <title>Whole genome shotgun sequencing (WGS) data from Adlercreutzia equolifaciens ResAG-91, Eggerthella lenta MRI-F36, MRI-F37, MRI-F40, ResAG-49, ResAG-88, ResAG-121, ResAG-145, and Gordonibacter sp. ResAG-5, ResAG-26, ResAG-43, ResAG-50, ResAG-59.</title>
        <authorList>
            <person name="Stoll D.A."/>
            <person name="Danylec N."/>
            <person name="Franz C.M.A.P."/>
            <person name="Huch M."/>
        </authorList>
    </citation>
    <scope>NUCLEOTIDE SEQUENCE [LARGE SCALE GENOMIC DNA]</scope>
    <source>
        <strain evidence="1 2">ResAG-59</strain>
    </source>
</reference>
<organism evidence="1 2">
    <name type="scientific">Gordonibacter urolithinfaciens</name>
    <dbReference type="NCBI Taxonomy" id="1335613"/>
    <lineage>
        <taxon>Bacteria</taxon>
        <taxon>Bacillati</taxon>
        <taxon>Actinomycetota</taxon>
        <taxon>Coriobacteriia</taxon>
        <taxon>Eggerthellales</taxon>
        <taxon>Eggerthellaceae</taxon>
        <taxon>Gordonibacter</taxon>
    </lineage>
</organism>
<evidence type="ECO:0008006" key="3">
    <source>
        <dbReference type="Google" id="ProtNLM"/>
    </source>
</evidence>
<protein>
    <recommendedName>
        <fullName evidence="3">DUF559 domain-containing protein</fullName>
    </recommendedName>
</protein>
<name>A0A6N8IMT3_9ACTN</name>
<keyword evidence="2" id="KW-1185">Reference proteome</keyword>
<evidence type="ECO:0000313" key="2">
    <source>
        <dbReference type="Proteomes" id="UP000468327"/>
    </source>
</evidence>
<dbReference type="RefSeq" id="WP_157007152.1">
    <property type="nucleotide sequence ID" value="NZ_WPOC01000038.1"/>
</dbReference>
<dbReference type="EMBL" id="WPOC01000038">
    <property type="protein sequence ID" value="MVN16626.1"/>
    <property type="molecule type" value="Genomic_DNA"/>
</dbReference>
<accession>A0A6N8IMT3</accession>
<evidence type="ECO:0000313" key="1">
    <source>
        <dbReference type="EMBL" id="MVN16626.1"/>
    </source>
</evidence>
<comment type="caution">
    <text evidence="1">The sequence shown here is derived from an EMBL/GenBank/DDBJ whole genome shotgun (WGS) entry which is preliminary data.</text>
</comment>
<sequence>MSVFVSHISALQVWSSLKEGAAALALHADPRKTPCWRTGRPLPQVKVTLRDIQSIASREIANLAFPLHVLVPNAASRSRSELAVCHVSSSTYPRGSFVRLAEGMLVSSPELCFVQMATKLPPIALVRLGFELCGTYGIPTVARADYGFERPFTTVARLGRFIEAAGDMPGTVKARKALRFIAPGSASPMETCMVMLLCLPLRLGGYNLPKPQMNREVRPKRRGRLAPGDRQCFCDLVWHEARVALEYDSSEFHGPRQAADDARRRSVLLNRGFTVVSVTSGSARNLIELDRVAQILRTRLGVRLRSGQPSWRARQHVLHGMLLENQRLPRP</sequence>
<proteinExistence type="predicted"/>
<dbReference type="Proteomes" id="UP000468327">
    <property type="component" value="Unassembled WGS sequence"/>
</dbReference>
<gene>
    <name evidence="1" type="ORF">GO738_14980</name>
</gene>
<dbReference type="AlphaFoldDB" id="A0A6N8IMT3"/>